<dbReference type="Proteomes" id="UP000186955">
    <property type="component" value="Unassembled WGS sequence"/>
</dbReference>
<dbReference type="AlphaFoldDB" id="A0A1Q5UE01"/>
<dbReference type="EMBL" id="MNBE01000313">
    <property type="protein sequence ID" value="OKP10700.1"/>
    <property type="molecule type" value="Genomic_DNA"/>
</dbReference>
<reference evidence="2 3" key="1">
    <citation type="submission" date="2016-10" db="EMBL/GenBank/DDBJ databases">
        <title>Genome sequence of the ascomycete fungus Penicillium subrubescens.</title>
        <authorList>
            <person name="De Vries R.P."/>
            <person name="Peng M."/>
            <person name="Dilokpimol A."/>
            <person name="Hilden K."/>
            <person name="Makela M.R."/>
            <person name="Grigoriev I."/>
            <person name="Riley R."/>
            <person name="Granchi Z."/>
        </authorList>
    </citation>
    <scope>NUCLEOTIDE SEQUENCE [LARGE SCALE GENOMIC DNA]</scope>
    <source>
        <strain evidence="2 3">CBS 132785</strain>
    </source>
</reference>
<feature type="region of interest" description="Disordered" evidence="1">
    <location>
        <begin position="1"/>
        <end position="25"/>
    </location>
</feature>
<gene>
    <name evidence="2" type="ORF">PENSUB_4003</name>
</gene>
<organism evidence="2 3">
    <name type="scientific">Penicillium subrubescens</name>
    <dbReference type="NCBI Taxonomy" id="1316194"/>
    <lineage>
        <taxon>Eukaryota</taxon>
        <taxon>Fungi</taxon>
        <taxon>Dikarya</taxon>
        <taxon>Ascomycota</taxon>
        <taxon>Pezizomycotina</taxon>
        <taxon>Eurotiomycetes</taxon>
        <taxon>Eurotiomycetidae</taxon>
        <taxon>Eurotiales</taxon>
        <taxon>Aspergillaceae</taxon>
        <taxon>Penicillium</taxon>
    </lineage>
</organism>
<accession>A0A1Q5UE01</accession>
<proteinExistence type="predicted"/>
<sequence>MPSQGAEEADRDRPHTPPSAPRPHAIWPELLEGVPLKSLGGDPILIHRDHAGALADRDSLRTGFDLAGSRNFGHRTSRIDILDKVSGGVIDTEDQNEWPSGTWLAAWDKVDKVGTK</sequence>
<evidence type="ECO:0000313" key="3">
    <source>
        <dbReference type="Proteomes" id="UP000186955"/>
    </source>
</evidence>
<protein>
    <submittedName>
        <fullName evidence="2">Uncharacterized protein</fullName>
    </submittedName>
</protein>
<keyword evidence="3" id="KW-1185">Reference proteome</keyword>
<comment type="caution">
    <text evidence="2">The sequence shown here is derived from an EMBL/GenBank/DDBJ whole genome shotgun (WGS) entry which is preliminary data.</text>
</comment>
<evidence type="ECO:0000256" key="1">
    <source>
        <dbReference type="SAM" id="MobiDB-lite"/>
    </source>
</evidence>
<name>A0A1Q5UE01_9EURO</name>
<evidence type="ECO:0000313" key="2">
    <source>
        <dbReference type="EMBL" id="OKP10700.1"/>
    </source>
</evidence>